<dbReference type="GO" id="GO:0035485">
    <property type="term" value="F:adenine/guanine mispair binding"/>
    <property type="evidence" value="ECO:0007669"/>
    <property type="project" value="TreeGrafter"/>
</dbReference>
<dbReference type="InterPro" id="IPR003265">
    <property type="entry name" value="HhH-GPD_domain"/>
</dbReference>
<evidence type="ECO:0000313" key="12">
    <source>
        <dbReference type="Proteomes" id="UP000178392"/>
    </source>
</evidence>
<dbReference type="InterPro" id="IPR011257">
    <property type="entry name" value="DNA_glycosylase"/>
</dbReference>
<keyword evidence="9" id="KW-0326">Glycosidase</keyword>
<dbReference type="Proteomes" id="UP000178392">
    <property type="component" value="Unassembled WGS sequence"/>
</dbReference>
<evidence type="ECO:0000256" key="4">
    <source>
        <dbReference type="ARBA" id="ARBA00022763"/>
    </source>
</evidence>
<dbReference type="CDD" id="cd00056">
    <property type="entry name" value="ENDO3c"/>
    <property type="match status" value="1"/>
</dbReference>
<evidence type="ECO:0000256" key="8">
    <source>
        <dbReference type="ARBA" id="ARBA00023204"/>
    </source>
</evidence>
<sequence length="275" mass="31593">MSYTDFRKIVWVHYKKHGRHTLPWRQTRDPYEILVSEMMLQQTQVERVVPFYKQFLKRFPTPQALARAPLSAVLKVWQGLGYNRRAKMLHQAAKEIMKRGMPQNAAAFEKLSGAGPYTARAVAAFAFSHNVMLVETNTRTAVIHHFFNASAGMIYHTNAQKVSDSEIERILKHALPKGRACEWYWALMDYGAHLKEEGVKLNKKSRRYIKQSRFTGSLREARGAIVRALTKRRQGKTTLENLLGAARRLQVKRALAALTEEGLIQKRSKTFALAR</sequence>
<reference evidence="11 12" key="1">
    <citation type="journal article" date="2016" name="Nat. Commun.">
        <title>Thousands of microbial genomes shed light on interconnected biogeochemical processes in an aquifer system.</title>
        <authorList>
            <person name="Anantharaman K."/>
            <person name="Brown C.T."/>
            <person name="Hug L.A."/>
            <person name="Sharon I."/>
            <person name="Castelle C.J."/>
            <person name="Probst A.J."/>
            <person name="Thomas B.C."/>
            <person name="Singh A."/>
            <person name="Wilkins M.J."/>
            <person name="Karaoz U."/>
            <person name="Brodie E.L."/>
            <person name="Williams K.H."/>
            <person name="Hubbard S.S."/>
            <person name="Banfield J.F."/>
        </authorList>
    </citation>
    <scope>NUCLEOTIDE SEQUENCE [LARGE SCALE GENOMIC DNA]</scope>
</reference>
<evidence type="ECO:0000256" key="9">
    <source>
        <dbReference type="ARBA" id="ARBA00023295"/>
    </source>
</evidence>
<gene>
    <name evidence="11" type="ORF">A3E65_00575</name>
</gene>
<dbReference type="GO" id="GO:0051536">
    <property type="term" value="F:iron-sulfur cluster binding"/>
    <property type="evidence" value="ECO:0007669"/>
    <property type="project" value="UniProtKB-KW"/>
</dbReference>
<evidence type="ECO:0000313" key="11">
    <source>
        <dbReference type="EMBL" id="OGG72211.1"/>
    </source>
</evidence>
<evidence type="ECO:0000256" key="1">
    <source>
        <dbReference type="ARBA" id="ARBA00001966"/>
    </source>
</evidence>
<name>A0A1F6EEY7_9BACT</name>
<dbReference type="Gene3D" id="1.10.340.30">
    <property type="entry name" value="Hypothetical protein, domain 2"/>
    <property type="match status" value="1"/>
</dbReference>
<comment type="cofactor">
    <cofactor evidence="1">
        <name>[4Fe-4S] cluster</name>
        <dbReference type="ChEBI" id="CHEBI:49883"/>
    </cofactor>
</comment>
<evidence type="ECO:0000259" key="10">
    <source>
        <dbReference type="SMART" id="SM00478"/>
    </source>
</evidence>
<keyword evidence="4" id="KW-0227">DNA damage</keyword>
<dbReference type="AlphaFoldDB" id="A0A1F6EEY7"/>
<comment type="similarity">
    <text evidence="2">Belongs to the Nth/MutY family.</text>
</comment>
<protein>
    <recommendedName>
        <fullName evidence="10">HhH-GPD domain-containing protein</fullName>
    </recommendedName>
</protein>
<evidence type="ECO:0000256" key="5">
    <source>
        <dbReference type="ARBA" id="ARBA00022801"/>
    </source>
</evidence>
<dbReference type="PANTHER" id="PTHR42944">
    <property type="entry name" value="ADENINE DNA GLYCOSYLASE"/>
    <property type="match status" value="1"/>
</dbReference>
<proteinExistence type="inferred from homology"/>
<comment type="caution">
    <text evidence="11">The sequence shown here is derived from an EMBL/GenBank/DDBJ whole genome shotgun (WGS) entry which is preliminary data.</text>
</comment>
<evidence type="ECO:0000256" key="3">
    <source>
        <dbReference type="ARBA" id="ARBA00022723"/>
    </source>
</evidence>
<dbReference type="EMBL" id="MFLS01000015">
    <property type="protein sequence ID" value="OGG72211.1"/>
    <property type="molecule type" value="Genomic_DNA"/>
</dbReference>
<keyword evidence="3" id="KW-0479">Metal-binding</keyword>
<dbReference type="GO" id="GO:0006298">
    <property type="term" value="P:mismatch repair"/>
    <property type="evidence" value="ECO:0007669"/>
    <property type="project" value="TreeGrafter"/>
</dbReference>
<dbReference type="SMART" id="SM00478">
    <property type="entry name" value="ENDO3c"/>
    <property type="match status" value="1"/>
</dbReference>
<dbReference type="InterPro" id="IPR044298">
    <property type="entry name" value="MIG/MutY"/>
</dbReference>
<accession>A0A1F6EEY7</accession>
<dbReference type="SUPFAM" id="SSF48150">
    <property type="entry name" value="DNA-glycosylase"/>
    <property type="match status" value="1"/>
</dbReference>
<keyword evidence="7" id="KW-0411">Iron-sulfur</keyword>
<keyword evidence="5" id="KW-0378">Hydrolase</keyword>
<dbReference type="Pfam" id="PF00730">
    <property type="entry name" value="HhH-GPD"/>
    <property type="match status" value="1"/>
</dbReference>
<dbReference type="GO" id="GO:0000701">
    <property type="term" value="F:purine-specific mismatch base pair DNA N-glycosylase activity"/>
    <property type="evidence" value="ECO:0007669"/>
    <property type="project" value="TreeGrafter"/>
</dbReference>
<keyword evidence="6" id="KW-0408">Iron</keyword>
<dbReference type="InterPro" id="IPR023170">
    <property type="entry name" value="HhH_base_excis_C"/>
</dbReference>
<dbReference type="GO" id="GO:0006284">
    <property type="term" value="P:base-excision repair"/>
    <property type="evidence" value="ECO:0007669"/>
    <property type="project" value="InterPro"/>
</dbReference>
<dbReference type="GO" id="GO:0032357">
    <property type="term" value="F:oxidized purine DNA binding"/>
    <property type="evidence" value="ECO:0007669"/>
    <property type="project" value="TreeGrafter"/>
</dbReference>
<keyword evidence="8" id="KW-0234">DNA repair</keyword>
<dbReference type="GO" id="GO:0046872">
    <property type="term" value="F:metal ion binding"/>
    <property type="evidence" value="ECO:0007669"/>
    <property type="project" value="UniProtKB-KW"/>
</dbReference>
<evidence type="ECO:0000256" key="6">
    <source>
        <dbReference type="ARBA" id="ARBA00023004"/>
    </source>
</evidence>
<evidence type="ECO:0000256" key="2">
    <source>
        <dbReference type="ARBA" id="ARBA00008343"/>
    </source>
</evidence>
<evidence type="ECO:0000256" key="7">
    <source>
        <dbReference type="ARBA" id="ARBA00023014"/>
    </source>
</evidence>
<organism evidence="11 12">
    <name type="scientific">Candidatus Kaiserbacteria bacterium RIFCSPHIGHO2_12_FULL_56_13</name>
    <dbReference type="NCBI Taxonomy" id="1798505"/>
    <lineage>
        <taxon>Bacteria</taxon>
        <taxon>Candidatus Kaiseribacteriota</taxon>
    </lineage>
</organism>
<dbReference type="Gene3D" id="1.10.1670.10">
    <property type="entry name" value="Helix-hairpin-Helix base-excision DNA repair enzymes (C-terminal)"/>
    <property type="match status" value="1"/>
</dbReference>
<feature type="domain" description="HhH-GPD" evidence="10">
    <location>
        <begin position="39"/>
        <end position="193"/>
    </location>
</feature>
<dbReference type="GO" id="GO:0034039">
    <property type="term" value="F:8-oxo-7,8-dihydroguanine DNA N-glycosylase activity"/>
    <property type="evidence" value="ECO:0007669"/>
    <property type="project" value="TreeGrafter"/>
</dbReference>
<dbReference type="PANTHER" id="PTHR42944:SF1">
    <property type="entry name" value="ADENINE DNA GLYCOSYLASE"/>
    <property type="match status" value="1"/>
</dbReference>